<dbReference type="EMBL" id="DTMQ01000048">
    <property type="protein sequence ID" value="HGF00008.1"/>
    <property type="molecule type" value="Genomic_DNA"/>
</dbReference>
<accession>A0A7C3V0F6</accession>
<protein>
    <submittedName>
        <fullName evidence="1">Uncharacterized protein</fullName>
    </submittedName>
</protein>
<evidence type="ECO:0000313" key="1">
    <source>
        <dbReference type="EMBL" id="HGF00008.1"/>
    </source>
</evidence>
<organism evidence="1">
    <name type="scientific">candidate division WOR-3 bacterium</name>
    <dbReference type="NCBI Taxonomy" id="2052148"/>
    <lineage>
        <taxon>Bacteria</taxon>
        <taxon>Bacteria division WOR-3</taxon>
    </lineage>
</organism>
<name>A0A7C3V0F6_UNCW3</name>
<comment type="caution">
    <text evidence="1">The sequence shown here is derived from an EMBL/GenBank/DDBJ whole genome shotgun (WGS) entry which is preliminary data.</text>
</comment>
<gene>
    <name evidence="1" type="ORF">ENX07_08085</name>
</gene>
<reference evidence="1" key="1">
    <citation type="journal article" date="2020" name="mSystems">
        <title>Genome- and Community-Level Interaction Insights into Carbon Utilization and Element Cycling Functions of Hydrothermarchaeota in Hydrothermal Sediment.</title>
        <authorList>
            <person name="Zhou Z."/>
            <person name="Liu Y."/>
            <person name="Xu W."/>
            <person name="Pan J."/>
            <person name="Luo Z.H."/>
            <person name="Li M."/>
        </authorList>
    </citation>
    <scope>NUCLEOTIDE SEQUENCE [LARGE SCALE GENOMIC DNA]</scope>
    <source>
        <strain evidence="1">SpSt-906</strain>
    </source>
</reference>
<sequence>MNFDDVIATDPIERKFDDYNQAILVTTPPKKWHKDIPPYNRIMRALSSHLCYRYYEPGREITDVPVTSAWMAKPGNKVER</sequence>
<proteinExistence type="predicted"/>
<dbReference type="AlphaFoldDB" id="A0A7C3V0F6"/>